<dbReference type="InterPro" id="IPR018247">
    <property type="entry name" value="EF_Hand_1_Ca_BS"/>
</dbReference>
<feature type="region of interest" description="Disordered" evidence="2">
    <location>
        <begin position="1"/>
        <end position="46"/>
    </location>
</feature>
<name>A0A9W7A5M1_9STRA</name>
<feature type="region of interest" description="Disordered" evidence="2">
    <location>
        <begin position="968"/>
        <end position="1010"/>
    </location>
</feature>
<dbReference type="SUPFAM" id="SSF47473">
    <property type="entry name" value="EF-hand"/>
    <property type="match status" value="6"/>
</dbReference>
<feature type="domain" description="EF-hand" evidence="3">
    <location>
        <begin position="1700"/>
        <end position="1735"/>
    </location>
</feature>
<comment type="caution">
    <text evidence="4">The sequence shown here is derived from an EMBL/GenBank/DDBJ whole genome shotgun (WGS) entry which is preliminary data.</text>
</comment>
<feature type="region of interest" description="Disordered" evidence="2">
    <location>
        <begin position="405"/>
        <end position="457"/>
    </location>
</feature>
<feature type="compositionally biased region" description="Basic and acidic residues" evidence="2">
    <location>
        <begin position="1768"/>
        <end position="1788"/>
    </location>
</feature>
<feature type="domain" description="EF-hand" evidence="3">
    <location>
        <begin position="1575"/>
        <end position="1610"/>
    </location>
</feature>
<evidence type="ECO:0000259" key="3">
    <source>
        <dbReference type="PROSITE" id="PS50222"/>
    </source>
</evidence>
<keyword evidence="1" id="KW-0106">Calcium</keyword>
<feature type="non-terminal residue" evidence="4">
    <location>
        <position position="1"/>
    </location>
</feature>
<evidence type="ECO:0000313" key="4">
    <source>
        <dbReference type="EMBL" id="GMH66149.1"/>
    </source>
</evidence>
<dbReference type="OrthoDB" id="192670at2759"/>
<feature type="compositionally biased region" description="Low complexity" evidence="2">
    <location>
        <begin position="406"/>
        <end position="416"/>
    </location>
</feature>
<sequence length="1870" mass="206511">MRVEGDSMTPTDDTLTSKMVLSARDNTVNPTRPSPRHTTGGGDPNRLHKLIGALRSRAQSLADGGTRFHEVFDSLDAHDTGEITGSKSVLGGLHALGIKSATLDDADALLEAFEGSEPGHLSYKKFLKAVMLGNTSKERVATIIEDLRWQFASVEMGDDVDSPIEVLTFLLGEGDEDGSGTVERPHFREYFQVACDKMGVKGLEEGDLRRLMDRFQTHDERISYLDFVKVLRSDVGSPKKFSSSYSSAQETHSYAPLASRVMDAMGSRNMDPAMLKEHFLPGDIMGPHETVIPFSELETVFAVDLGIILDPSDEKDIMGNFGVGADSVDVKAMMMSWGLWEEALAVTAMGDTATHLQEWSTTIPKSKHDIPSLPINPASRAAAPAKPFTRPHYTQYDAETTNSYHPAPAAAQAPAQTRVPAYARAPAQPPSRYHQQSNAPSSPPPPQRSDVEPSPSADNEYVRKLQMENEKLKADLSSFDLNFFEEIEDLKHNYERLKMVALSQATGNDPGSPIPPPIQASGNTSDQALYDMDPFDSAPKKQMMDMLDRADRLSGGMGVALSPRQESMYRPKKKKKKKAQFGTDYDHWNARGGVVGAHERKLAWQISGGGYEALEEAEKWIRRMDRNGDSYLSGKQVAAALREAGYDLTDSDVQVVLNGFGSDQYGRVDVSEFTQALHDIASGNDWYHQDYRIPVADAGISGGAGDLPASQALNRSGEFMYGTAFNGVQSSYEGKWDGFDASRESNLVEAALKEIVEQISLIDISKLPGYGSGNRAAAILRPFKVCDKGRKGIISITEFSACIEALGLVLTAGEVRALAHHFSVAVSPSKHGGEGVAIEYPPFARFILEASTMNRFTGEGADDWGKPGASSGSGAWWEVVPQTAAKCQKAQKKAKSKSKFLKSLKSKLKKKADGSDIEGKHFSKALSSAGIKLPKSAIEDLMGLLGGEDAVDWKGFLKVFKVKLEDAKDDDDSDDDDDDSGGSDDDSDDDDSRKNIDSDSDGSGDSDSPSSLLKLFGKTMMMASDPRSWLDSVCYLFSECDKDGNGYLDPKEFLTLTKKVGVNLTKSEFKKLSVEMDDDGDGNVSYIEILSSLLKAFKSGSNGGKAFLGDEREIAEKILDAMGENPGARRRWLSKLRKHFFSLDKFNNGTMQGPKLIRVLRDSGVRLSRSEEGRLLELLPTMEDEGVGGEDDASGSVSYRELLRFCASSAGKWYEQDIDLAEGLRSALRDKMRKKSFVPNLKACFEEFDESGSGVVSKREFEKACKKMGMRIDSSDSKKLMEILDIDGSGDISYQDFVTFFNNSSGKREWFDSEPEIARKMKGSVVKATNSKAEEAVFGFRDDSISCDEDGNGFCDARDFRKNILRNIKVKLSEKDVSKLSIVLDDNGDGLMNYRPVVRYLMKCLPPLSDRFPDEFSNVQRQIQKSKNGKRGVISSLEERCKVADKDGNGAVSVKALLSAMSRCGVKASSSDVKTLAEGLDPLGQGAVDYHELLDQLKGSHSYGREEWYEQEASMAQRLRKAIWKEHGGSGRGKKGGNRWQKDLRASFEKFDRDGDGVVSPKDFSRAIHNLDIKVSRGDLDRLMELLDKNGDGLISYEDFVDFMVSKDDPGERSDHEGYDSYEEGARGRRKKGARSDYSTVVGEYDERLSPRGGRGGGKNRSRSPAKGGRREPNRGQEKSKELVRIRKKIMSSMDGRGSAAEKKMTSKFQDLDREDRGLVSVREFHSAMKKCGLSALKREDLSLLSSEFDSEDDGRFNWEEFVNFVFHPERRKGGGKDRDRDRGRRDDDESEDSDDHHHGRRRKPSPSSNSRKGGRGGTSSQGGRPQSRKQRSRYSDDEYSEDLGSYGDDRSERLNVRGVKANVGRKRRY</sequence>
<feature type="region of interest" description="Disordered" evidence="2">
    <location>
        <begin position="1608"/>
        <end position="1682"/>
    </location>
</feature>
<feature type="domain" description="EF-hand" evidence="3">
    <location>
        <begin position="774"/>
        <end position="809"/>
    </location>
</feature>
<protein>
    <recommendedName>
        <fullName evidence="3">EF-hand domain-containing protein</fullName>
    </recommendedName>
</protein>
<feature type="domain" description="EF-hand" evidence="3">
    <location>
        <begin position="1272"/>
        <end position="1307"/>
    </location>
</feature>
<feature type="domain" description="EF-hand" evidence="3">
    <location>
        <begin position="1432"/>
        <end position="1467"/>
    </location>
</feature>
<feature type="compositionally biased region" description="Polar residues" evidence="2">
    <location>
        <begin position="8"/>
        <end position="31"/>
    </location>
</feature>
<proteinExistence type="predicted"/>
<feature type="domain" description="EF-hand" evidence="3">
    <location>
        <begin position="1236"/>
        <end position="1271"/>
    </location>
</feature>
<evidence type="ECO:0000313" key="5">
    <source>
        <dbReference type="Proteomes" id="UP001165082"/>
    </source>
</evidence>
<feature type="region of interest" description="Disordered" evidence="2">
    <location>
        <begin position="365"/>
        <end position="387"/>
    </location>
</feature>
<feature type="compositionally biased region" description="Acidic residues" evidence="2">
    <location>
        <begin position="968"/>
        <end position="990"/>
    </location>
</feature>
<gene>
    <name evidence="4" type="ORF">TrRE_jg1457</name>
</gene>
<feature type="compositionally biased region" description="Basic and acidic residues" evidence="2">
    <location>
        <begin position="1669"/>
        <end position="1682"/>
    </location>
</feature>
<accession>A0A9W7A5M1</accession>
<keyword evidence="5" id="KW-1185">Reference proteome</keyword>
<dbReference type="InterPro" id="IPR002048">
    <property type="entry name" value="EF_hand_dom"/>
</dbReference>
<feature type="region of interest" description="Disordered" evidence="2">
    <location>
        <begin position="1768"/>
        <end position="1870"/>
    </location>
</feature>
<dbReference type="GO" id="GO:0005509">
    <property type="term" value="F:calcium ion binding"/>
    <property type="evidence" value="ECO:0007669"/>
    <property type="project" value="InterPro"/>
</dbReference>
<feature type="domain" description="EF-hand" evidence="3">
    <location>
        <begin position="612"/>
        <end position="647"/>
    </location>
</feature>
<feature type="domain" description="EF-hand" evidence="3">
    <location>
        <begin position="1539"/>
        <end position="1574"/>
    </location>
</feature>
<dbReference type="Gene3D" id="1.10.238.10">
    <property type="entry name" value="EF-hand"/>
    <property type="match status" value="7"/>
</dbReference>
<dbReference type="PROSITE" id="PS00018">
    <property type="entry name" value="EF_HAND_1"/>
    <property type="match status" value="6"/>
</dbReference>
<dbReference type="SMART" id="SM00054">
    <property type="entry name" value="EFh"/>
    <property type="match status" value="11"/>
</dbReference>
<organism evidence="4 5">
    <name type="scientific">Triparma retinervis</name>
    <dbReference type="NCBI Taxonomy" id="2557542"/>
    <lineage>
        <taxon>Eukaryota</taxon>
        <taxon>Sar</taxon>
        <taxon>Stramenopiles</taxon>
        <taxon>Ochrophyta</taxon>
        <taxon>Bolidophyceae</taxon>
        <taxon>Parmales</taxon>
        <taxon>Triparmaceae</taxon>
        <taxon>Triparma</taxon>
    </lineage>
</organism>
<dbReference type="PANTHER" id="PTHR20875">
    <property type="entry name" value="EF-HAND CALCIUM-BINDING DOMAIN-CONTAINING PROTEIN 6-RELATED"/>
    <property type="match status" value="1"/>
</dbReference>
<dbReference type="InterPro" id="IPR011992">
    <property type="entry name" value="EF-hand-dom_pair"/>
</dbReference>
<dbReference type="Pfam" id="PF13499">
    <property type="entry name" value="EF-hand_7"/>
    <property type="match status" value="4"/>
</dbReference>
<feature type="compositionally biased region" description="Basic and acidic residues" evidence="2">
    <location>
        <begin position="1608"/>
        <end position="1627"/>
    </location>
</feature>
<dbReference type="InterPro" id="IPR052603">
    <property type="entry name" value="EFCB6"/>
</dbReference>
<evidence type="ECO:0000256" key="2">
    <source>
        <dbReference type="SAM" id="MobiDB-lite"/>
    </source>
</evidence>
<dbReference type="CDD" id="cd00051">
    <property type="entry name" value="EFh"/>
    <property type="match status" value="3"/>
</dbReference>
<dbReference type="PROSITE" id="PS50222">
    <property type="entry name" value="EF_HAND_2"/>
    <property type="match status" value="9"/>
</dbReference>
<dbReference type="Proteomes" id="UP001165082">
    <property type="component" value="Unassembled WGS sequence"/>
</dbReference>
<dbReference type="PANTHER" id="PTHR20875:SF0">
    <property type="entry name" value="GH12158P"/>
    <property type="match status" value="1"/>
</dbReference>
<feature type="domain" description="EF-hand" evidence="3">
    <location>
        <begin position="1028"/>
        <end position="1063"/>
    </location>
</feature>
<dbReference type="EMBL" id="BRXZ01002606">
    <property type="protein sequence ID" value="GMH66149.1"/>
    <property type="molecule type" value="Genomic_DNA"/>
</dbReference>
<reference evidence="4" key="1">
    <citation type="submission" date="2022-07" db="EMBL/GenBank/DDBJ databases">
        <title>Genome analysis of Parmales, a sister group of diatoms, reveals the evolutionary specialization of diatoms from phago-mixotrophs to photoautotrophs.</title>
        <authorList>
            <person name="Ban H."/>
            <person name="Sato S."/>
            <person name="Yoshikawa S."/>
            <person name="Kazumasa Y."/>
            <person name="Nakamura Y."/>
            <person name="Ichinomiya M."/>
            <person name="Saitoh K."/>
            <person name="Sato N."/>
            <person name="Blanc-Mathieu R."/>
            <person name="Endo H."/>
            <person name="Kuwata A."/>
            <person name="Ogata H."/>
        </authorList>
    </citation>
    <scope>NUCLEOTIDE SEQUENCE</scope>
</reference>
<evidence type="ECO:0000256" key="1">
    <source>
        <dbReference type="ARBA" id="ARBA00022837"/>
    </source>
</evidence>